<reference evidence="2" key="1">
    <citation type="journal article" date="2013" name="Genome Announc.">
        <title>Draft genome sequence of the basidiomycetous yeast-like fungus Pseudozyma hubeiensis SY62, which produces an abundant amount of the biosurfactant mannosylerythritol lipids.</title>
        <authorList>
            <person name="Konishi M."/>
            <person name="Hatada Y."/>
            <person name="Horiuchi J."/>
        </authorList>
    </citation>
    <scope>NUCLEOTIDE SEQUENCE [LARGE SCALE GENOMIC DNA]</scope>
    <source>
        <strain evidence="2">SY62</strain>
    </source>
</reference>
<sequence>MTWSAEVDGRIDRCKDNARCVYDSQVSVCADADGASRVRGYRLWSESDDTHDSFRVLGQSLGETRHTGKATAQQSALAAQHVVAADPINRCRLSIGLSDFDSSVE</sequence>
<name>R9PA67_PSEHS</name>
<protein>
    <submittedName>
        <fullName evidence="1">Alpha-aminoadipate reductase</fullName>
    </submittedName>
</protein>
<gene>
    <name evidence="1" type="ORF">PHSY_005853</name>
</gene>
<keyword evidence="2" id="KW-1185">Reference proteome</keyword>
<organism evidence="1 2">
    <name type="scientific">Pseudozyma hubeiensis (strain SY62)</name>
    <name type="common">Yeast</name>
    <dbReference type="NCBI Taxonomy" id="1305764"/>
    <lineage>
        <taxon>Eukaryota</taxon>
        <taxon>Fungi</taxon>
        <taxon>Dikarya</taxon>
        <taxon>Basidiomycota</taxon>
        <taxon>Ustilaginomycotina</taxon>
        <taxon>Ustilaginomycetes</taxon>
        <taxon>Ustilaginales</taxon>
        <taxon>Ustilaginaceae</taxon>
        <taxon>Pseudozyma</taxon>
    </lineage>
</organism>
<dbReference type="EMBL" id="DF238819">
    <property type="protein sequence ID" value="GAC98261.1"/>
    <property type="molecule type" value="Genomic_DNA"/>
</dbReference>
<accession>R9PA67</accession>
<dbReference type="Proteomes" id="UP000014071">
    <property type="component" value="Unassembled WGS sequence"/>
</dbReference>
<dbReference type="AlphaFoldDB" id="R9PA67"/>
<dbReference type="GeneID" id="24111127"/>
<dbReference type="HOGENOM" id="CLU_2237791_0_0_1"/>
<evidence type="ECO:0000313" key="1">
    <source>
        <dbReference type="EMBL" id="GAC98261.1"/>
    </source>
</evidence>
<evidence type="ECO:0000313" key="2">
    <source>
        <dbReference type="Proteomes" id="UP000014071"/>
    </source>
</evidence>
<dbReference type="RefSeq" id="XP_012191848.1">
    <property type="nucleotide sequence ID" value="XM_012336458.1"/>
</dbReference>
<proteinExistence type="predicted"/>